<dbReference type="GO" id="GO:0004622">
    <property type="term" value="F:phosphatidylcholine lysophospholipase activity"/>
    <property type="evidence" value="ECO:0007669"/>
    <property type="project" value="TreeGrafter"/>
</dbReference>
<reference evidence="5" key="1">
    <citation type="submission" date="2018-03" db="EMBL/GenBank/DDBJ databases">
        <authorList>
            <person name="Guldener U."/>
        </authorList>
    </citation>
    <scope>NUCLEOTIDE SEQUENCE</scope>
</reference>
<feature type="domain" description="SGNH hydrolase-type esterase" evidence="4">
    <location>
        <begin position="56"/>
        <end position="254"/>
    </location>
</feature>
<dbReference type="InterPro" id="IPR013830">
    <property type="entry name" value="SGNH_hydro"/>
</dbReference>
<dbReference type="InterPro" id="IPR013517">
    <property type="entry name" value="FG-GAP"/>
</dbReference>
<evidence type="ECO:0000256" key="2">
    <source>
        <dbReference type="SAM" id="MobiDB-lite"/>
    </source>
</evidence>
<feature type="signal peptide" evidence="3">
    <location>
        <begin position="1"/>
        <end position="26"/>
    </location>
</feature>
<dbReference type="CDD" id="cd01833">
    <property type="entry name" value="XynB_like"/>
    <property type="match status" value="1"/>
</dbReference>
<dbReference type="Pfam" id="PF13472">
    <property type="entry name" value="Lipase_GDSL_2"/>
    <property type="match status" value="1"/>
</dbReference>
<protein>
    <submittedName>
        <fullName evidence="5">Related to acetylxylan esterase</fullName>
    </submittedName>
</protein>
<evidence type="ECO:0000256" key="3">
    <source>
        <dbReference type="SAM" id="SignalP"/>
    </source>
</evidence>
<evidence type="ECO:0000313" key="6">
    <source>
        <dbReference type="Proteomes" id="UP001187682"/>
    </source>
</evidence>
<dbReference type="PANTHER" id="PTHR30383:SF31">
    <property type="entry name" value="SGNH HYDROLASE-TYPE ESTERASE DOMAIN-CONTAINING PROTEIN-RELATED"/>
    <property type="match status" value="1"/>
</dbReference>
<dbReference type="SUPFAM" id="SSF52266">
    <property type="entry name" value="SGNH hydrolase"/>
    <property type="match status" value="1"/>
</dbReference>
<keyword evidence="6" id="KW-1185">Reference proteome</keyword>
<dbReference type="InterPro" id="IPR028994">
    <property type="entry name" value="Integrin_alpha_N"/>
</dbReference>
<dbReference type="InterPro" id="IPR036514">
    <property type="entry name" value="SGNH_hydro_sf"/>
</dbReference>
<name>A0AAE8SQE4_9PEZI</name>
<feature type="chain" id="PRO_5042113829" evidence="3">
    <location>
        <begin position="27"/>
        <end position="1398"/>
    </location>
</feature>
<dbReference type="Gene3D" id="3.40.50.1110">
    <property type="entry name" value="SGNH hydrolase"/>
    <property type="match status" value="1"/>
</dbReference>
<feature type="region of interest" description="Disordered" evidence="2">
    <location>
        <begin position="898"/>
        <end position="933"/>
    </location>
</feature>
<evidence type="ECO:0000256" key="1">
    <source>
        <dbReference type="ARBA" id="ARBA00022729"/>
    </source>
</evidence>
<dbReference type="PANTHER" id="PTHR30383">
    <property type="entry name" value="THIOESTERASE 1/PROTEASE 1/LYSOPHOSPHOLIPASE L1"/>
    <property type="match status" value="1"/>
</dbReference>
<dbReference type="Pfam" id="PF13517">
    <property type="entry name" value="FG-GAP_3"/>
    <property type="match status" value="3"/>
</dbReference>
<comment type="caution">
    <text evidence="5">The sequence shown here is derived from an EMBL/GenBank/DDBJ whole genome shotgun (WGS) entry which is preliminary data.</text>
</comment>
<accession>A0AAE8SQE4</accession>
<organism evidence="5 6">
    <name type="scientific">Cephalotrichum gorgonifer</name>
    <dbReference type="NCBI Taxonomy" id="2041049"/>
    <lineage>
        <taxon>Eukaryota</taxon>
        <taxon>Fungi</taxon>
        <taxon>Dikarya</taxon>
        <taxon>Ascomycota</taxon>
        <taxon>Pezizomycotina</taxon>
        <taxon>Sordariomycetes</taxon>
        <taxon>Hypocreomycetidae</taxon>
        <taxon>Microascales</taxon>
        <taxon>Microascaceae</taxon>
        <taxon>Cephalotrichum</taxon>
    </lineage>
</organism>
<dbReference type="InterPro" id="IPR051532">
    <property type="entry name" value="Ester_Hydrolysis_Enzymes"/>
</dbReference>
<evidence type="ECO:0000313" key="5">
    <source>
        <dbReference type="EMBL" id="SPN96523.1"/>
    </source>
</evidence>
<feature type="compositionally biased region" description="Pro residues" evidence="2">
    <location>
        <begin position="904"/>
        <end position="925"/>
    </location>
</feature>
<keyword evidence="1 3" id="KW-0732">Signal</keyword>
<gene>
    <name evidence="5" type="ORF">DNG_00049</name>
</gene>
<dbReference type="EMBL" id="ONZQ02000001">
    <property type="protein sequence ID" value="SPN96523.1"/>
    <property type="molecule type" value="Genomic_DNA"/>
</dbReference>
<sequence>MVAFTSVIAKIGVAALSLALVPSAYAYPTNLTSPNYGAQNLRRAEPQDFYLRIMPLGASITEGDPSPPEDSSGNGYRKFIRDKLRFEGWKVNMVGDRRRGTMKDNDHEGKGGDRITAVTERAKVSVRRWLPNVVLINAGTNDATQDGSVESVAGSGQRMRTLIDTVFAEVPNAVVVLSTLLPNTRILKNGKRAQENVDIINAQFRQLYRTYVPLDRDGNEVPNPAFKVVLAEMADFILPGELHDATHPNVVGQKKMAAVWGWAISYANEKGWLAPPTESGKFTDGEGSNTCGKELASGNEDPRGKVQVLYAGNPLIKSDENYIHDVQGRQDRWVDYKASDRDHKGETRIFFAQLVNLGGAPKGGELDEAIYFSDDTSGREVHMSLNMGDGEMGPKVKITIPDSCKTRGIRWGDVNGDGLDDFICISPAGEMYVTINRGGNPPKWDNIGLYKGVTDGADQEHVLLGDMDGDGRLDFCTIRDNGDIYCYRNGGLGDRAAYWQDMGVGRPIFTGKNKGDIKGVRLVDINGDGRYDWTWMDKEGQVSTYINQRGVSKTLIPSWRDAGVTHLGVHENIGDHREYIQFGRLFGSGRFDYIHLDRGTCDFAGDGPCHIKFKPYQNLGKGGRFQKGDGIYWGDTTGSGFDDYLWISPEGQVSVFVNKNTHDKFDNYATSAWTKTLTFDTGIDRRSLHVGDWDGDGKADIIAVTDRKTGALKVWHSRWDGTNFNWDARVIPDSAKCDQGWGRLYWDNGAHFADITGSGRVDYICMEPNGRATAWLRNEKGEWYDARQIKSTEDLDRANFRFSDVNGDGAADLLWVDKFSGDATVWYNRGQVPEADRGNYRDSLFFWEKAGRLYLGSHRGSNMYYPNLGGQGRADQVGSNPITGHAWVWFNSCPAGGDDVDGPVPDPGLPEFTPPGGPTNPNPNPDPEDNWFCSGNGGSWTPDLWREHAVGGWLLQRCESYSGVDGHWPPDVRGVPRVIAMYDGGVLDNAWNWPGPGCVNLKDTCDLSESDLSEGKCATYPERAFSLFAMRNLARTLQRWYAVFSDSVDTASLFTASISTEFLWRKPEDVSADPASWLTIVAGMFAAIGAILPPAGNIPANGIAGILTLGAGAAGLTPSDPVEDVRFSDFAKLQSSLGRMKSTVQTAMAEYFDTMLASLPPDGDREKGTELARLLESGAFADQDFGTSEPVDAGSDMVTRIRAAIIAEAWNNDHVSIVKWSRTGKMAEYFDPCGRDSTVRGGTDHAIACQFDNNYIITPTWSHDLSSSQLIDVLKWPAIGQTEEHLKEYGLDHATIIAAAENTQKSTGSFQSRDIPKVDKFIKDAIADPLGNIDRSLTYFNVPYCDLDAIDFTRGSLGNICTTAQDDREEIKSCVLKLTAQNCQKMTVNGNAWPYKLP</sequence>
<dbReference type="Gene3D" id="2.130.10.130">
    <property type="entry name" value="Integrin alpha, N-terminal"/>
    <property type="match status" value="2"/>
</dbReference>
<dbReference type="SUPFAM" id="SSF69318">
    <property type="entry name" value="Integrin alpha N-terminal domain"/>
    <property type="match status" value="2"/>
</dbReference>
<dbReference type="Proteomes" id="UP001187682">
    <property type="component" value="Unassembled WGS sequence"/>
</dbReference>
<evidence type="ECO:0000259" key="4">
    <source>
        <dbReference type="Pfam" id="PF13472"/>
    </source>
</evidence>
<proteinExistence type="predicted"/>